<dbReference type="EMBL" id="CAJVCH010245190">
    <property type="protein sequence ID" value="CAG7733209.1"/>
    <property type="molecule type" value="Genomic_DNA"/>
</dbReference>
<evidence type="ECO:0000313" key="1">
    <source>
        <dbReference type="EMBL" id="CAG7733209.1"/>
    </source>
</evidence>
<evidence type="ECO:0000313" key="2">
    <source>
        <dbReference type="Proteomes" id="UP000708208"/>
    </source>
</evidence>
<comment type="caution">
    <text evidence="1">The sequence shown here is derived from an EMBL/GenBank/DDBJ whole genome shotgun (WGS) entry which is preliminary data.</text>
</comment>
<proteinExistence type="predicted"/>
<dbReference type="Proteomes" id="UP000708208">
    <property type="component" value="Unassembled WGS sequence"/>
</dbReference>
<sequence length="15" mass="1761">IFPSVDEARYSYISN</sequence>
<feature type="non-terminal residue" evidence="1">
    <location>
        <position position="15"/>
    </location>
</feature>
<accession>A0A8J2KCP8</accession>
<keyword evidence="2" id="KW-1185">Reference proteome</keyword>
<organism evidence="1 2">
    <name type="scientific">Allacma fusca</name>
    <dbReference type="NCBI Taxonomy" id="39272"/>
    <lineage>
        <taxon>Eukaryota</taxon>
        <taxon>Metazoa</taxon>
        <taxon>Ecdysozoa</taxon>
        <taxon>Arthropoda</taxon>
        <taxon>Hexapoda</taxon>
        <taxon>Collembola</taxon>
        <taxon>Symphypleona</taxon>
        <taxon>Sminthuridae</taxon>
        <taxon>Allacma</taxon>
    </lineage>
</organism>
<protein>
    <submittedName>
        <fullName evidence="1">Uncharacterized protein</fullName>
    </submittedName>
</protein>
<name>A0A8J2KCP8_9HEXA</name>
<reference evidence="1" key="1">
    <citation type="submission" date="2021-06" db="EMBL/GenBank/DDBJ databases">
        <authorList>
            <person name="Hodson N. C."/>
            <person name="Mongue J. A."/>
            <person name="Jaron S. K."/>
        </authorList>
    </citation>
    <scope>NUCLEOTIDE SEQUENCE</scope>
</reference>
<gene>
    <name evidence="1" type="ORF">AFUS01_LOCUS21666</name>
</gene>
<feature type="non-terminal residue" evidence="1">
    <location>
        <position position="1"/>
    </location>
</feature>